<gene>
    <name evidence="1" type="ORF">ASZ90_017920</name>
</gene>
<name>A0A0W8E8L0_9ZZZZ</name>
<comment type="caution">
    <text evidence="1">The sequence shown here is derived from an EMBL/GenBank/DDBJ whole genome shotgun (WGS) entry which is preliminary data.</text>
</comment>
<proteinExistence type="predicted"/>
<protein>
    <submittedName>
        <fullName evidence="1">Uncharacterized protein</fullName>
    </submittedName>
</protein>
<reference evidence="1" key="1">
    <citation type="journal article" date="2015" name="Proc. Natl. Acad. Sci. U.S.A.">
        <title>Networks of energetic and metabolic interactions define dynamics in microbial communities.</title>
        <authorList>
            <person name="Embree M."/>
            <person name="Liu J.K."/>
            <person name="Al-Bassam M.M."/>
            <person name="Zengler K."/>
        </authorList>
    </citation>
    <scope>NUCLEOTIDE SEQUENCE</scope>
</reference>
<dbReference type="EMBL" id="LNQE01001842">
    <property type="protein sequence ID" value="KUG04781.1"/>
    <property type="molecule type" value="Genomic_DNA"/>
</dbReference>
<organism evidence="1">
    <name type="scientific">hydrocarbon metagenome</name>
    <dbReference type="NCBI Taxonomy" id="938273"/>
    <lineage>
        <taxon>unclassified sequences</taxon>
        <taxon>metagenomes</taxon>
        <taxon>ecological metagenomes</taxon>
    </lineage>
</organism>
<dbReference type="AlphaFoldDB" id="A0A0W8E8L0"/>
<evidence type="ECO:0000313" key="1">
    <source>
        <dbReference type="EMBL" id="KUG04781.1"/>
    </source>
</evidence>
<accession>A0A0W8E8L0</accession>
<sequence>MEKLKRIVVSCDASGAWQAAREGMLVMIVDVIDMSTTLESALDAGALAVLGCSPDFTRAPVQVNPEQIGQKAARLSRENHTGIILVAEPRSGSEAERMARCQKVLKGIEKEKGMVEAILPNIGAETPRLAEMKNRVVVAVTDTGGVAYDAAHLVSERVITGTIARTLNQKGMQPALTAVKRAREAIQATDQGIAVIAASRNSMEDMLAAQFIANLLLQP</sequence>